<dbReference type="Proteomes" id="UP000663828">
    <property type="component" value="Unassembled WGS sequence"/>
</dbReference>
<dbReference type="CDD" id="cd15482">
    <property type="entry name" value="Sialidase_non-viral"/>
    <property type="match status" value="1"/>
</dbReference>
<dbReference type="InterPro" id="IPR036278">
    <property type="entry name" value="Sialidase_sf"/>
</dbReference>
<comment type="caution">
    <text evidence="2">The sequence shown here is derived from an EMBL/GenBank/DDBJ whole genome shotgun (WGS) entry which is preliminary data.</text>
</comment>
<reference evidence="2" key="1">
    <citation type="submission" date="2021-02" db="EMBL/GenBank/DDBJ databases">
        <authorList>
            <person name="Nowell W R."/>
        </authorList>
    </citation>
    <scope>NUCLEOTIDE SEQUENCE</scope>
</reference>
<dbReference type="InterPro" id="IPR019261">
    <property type="entry name" value="PARG_cat_microbial"/>
</dbReference>
<keyword evidence="3" id="KW-1185">Reference proteome</keyword>
<dbReference type="PANTHER" id="PTHR35596">
    <property type="entry name" value="DUF2263 DOMAIN-CONTAINING PROTEIN"/>
    <property type="match status" value="1"/>
</dbReference>
<organism evidence="2 3">
    <name type="scientific">Adineta ricciae</name>
    <name type="common">Rotifer</name>
    <dbReference type="NCBI Taxonomy" id="249248"/>
    <lineage>
        <taxon>Eukaryota</taxon>
        <taxon>Metazoa</taxon>
        <taxon>Spiralia</taxon>
        <taxon>Gnathifera</taxon>
        <taxon>Rotifera</taxon>
        <taxon>Eurotatoria</taxon>
        <taxon>Bdelloidea</taxon>
        <taxon>Adinetida</taxon>
        <taxon>Adinetidae</taxon>
        <taxon>Adineta</taxon>
    </lineage>
</organism>
<dbReference type="EMBL" id="CAJNOR010000050">
    <property type="protein sequence ID" value="CAF0773883.1"/>
    <property type="molecule type" value="Genomic_DNA"/>
</dbReference>
<gene>
    <name evidence="2" type="ORF">XAT740_LOCUS1600</name>
</gene>
<evidence type="ECO:0000313" key="3">
    <source>
        <dbReference type="Proteomes" id="UP000663828"/>
    </source>
</evidence>
<dbReference type="Gene3D" id="3.40.220.10">
    <property type="entry name" value="Leucine Aminopeptidase, subunit E, domain 1"/>
    <property type="match status" value="1"/>
</dbReference>
<dbReference type="SUPFAM" id="SSF50939">
    <property type="entry name" value="Sialidases"/>
    <property type="match status" value="1"/>
</dbReference>
<evidence type="ECO:0000313" key="2">
    <source>
        <dbReference type="EMBL" id="CAF0773883.1"/>
    </source>
</evidence>
<dbReference type="InterPro" id="IPR012664">
    <property type="entry name" value="CHP02452"/>
</dbReference>
<dbReference type="NCBIfam" id="TIGR02452">
    <property type="entry name" value="TIGR02452 family protein"/>
    <property type="match status" value="1"/>
</dbReference>
<dbReference type="InterPro" id="IPR043472">
    <property type="entry name" value="Macro_dom-like"/>
</dbReference>
<dbReference type="AlphaFoldDB" id="A0A813QUT4"/>
<name>A0A813QUT4_ADIRI</name>
<feature type="domain" description="Microbial-type PARG catalytic" evidence="1">
    <location>
        <begin position="219"/>
        <end position="335"/>
    </location>
</feature>
<dbReference type="Pfam" id="PF10021">
    <property type="entry name" value="PARG_cat_microb"/>
    <property type="match status" value="1"/>
</dbReference>
<dbReference type="PANTHER" id="PTHR35596:SF1">
    <property type="entry name" value="MICROBIAL-TYPE PARG CATALYTIC DOMAIN-CONTAINING PROTEIN"/>
    <property type="match status" value="1"/>
</dbReference>
<dbReference type="Gene3D" id="2.120.10.10">
    <property type="match status" value="1"/>
</dbReference>
<evidence type="ECO:0000259" key="1">
    <source>
        <dbReference type="Pfam" id="PF10021"/>
    </source>
</evidence>
<accession>A0A813QUT4</accession>
<protein>
    <recommendedName>
        <fullName evidence="1">Microbial-type PARG catalytic domain-containing protein</fullName>
    </recommendedName>
</protein>
<proteinExistence type="predicted"/>
<sequence>MCFGLRRFFSTQTRKRASRKRMAKLQQLHNSAPIPSDPDTFLSVAANPEIKYRPLPDPLSVYVPLRSLDEKTINSIVATLSSSERKDWHFGRRTLLAFLLAIRNQLDQIEESKDLKTKFDEQTVQHASVVRKWLVEKDASGDVKELPWKELEEKYKQMTLEVDNGMAEVFGVNLRNIEPYYELTIPDLHADVIQSREYMSCFRSYGWDPKELKLYWNAQQLEDLCSIEEVLNRENEIDIANEQTSDKKILPYDPSDEDAVQTLRKYPVPERNHAVKITYVHDRIEKAVFDVPEDAQIIVLNFANERSPGGGYLRHAWAQEEIILYNSDGYRSLLDLKYSRMGGGYAIPEFGAAYVRDMRFFDKSLDKIRAVDMLVSACYCLTGTTQLYDNPRTQPELIANTVEKFRAFIMAAVANTKGDGSNTYLLLGPIGTGAFGNETTDIGYAFREVLSSQMMGSKAKPLLDSSLDLNEVVYHDELSKIYLGSPSIVRLSSGRLIASHDFFGPGYASQPRNASVYISDDDGQNWVFNSYIKHSYWTTLAVYKDMIYAIGTDSDENANIRIHRSSDQGASWNYNGNDNGIILFRGSYATGPTPIVIADQVMYRAIEAWPAPSRWPDNFQAAIISCNLTKSSSTINDDDDPLMSPENWRITPPMTFNKSWIPKTFPNITQPGYLEGNVVVATSPSKQLRIYNILRFNSAPLANLAIVLELEQTTNTLSFVSIISFPGGMTKFTIRYDPILEAYFTFVNPVTQNYYPTQRNILSLSYSKDLIDWKIAADSLLYDDTGFTVNDSLRYTGFHYVDWQFDNLSSSASNRNASCIEWNCDGGPDMIYLVRTSYRGANSFHNSNRITYKTLKGYRALIKDDSKAKSSIK</sequence>